<name>A0AAV7E8M6_ARIFI</name>
<dbReference type="EMBL" id="JAINDJ010000006">
    <property type="protein sequence ID" value="KAG9445063.1"/>
    <property type="molecule type" value="Genomic_DNA"/>
</dbReference>
<gene>
    <name evidence="2" type="ORF">H6P81_016403</name>
</gene>
<evidence type="ECO:0000313" key="3">
    <source>
        <dbReference type="Proteomes" id="UP000825729"/>
    </source>
</evidence>
<accession>A0AAV7E8M6</accession>
<dbReference type="Gene3D" id="1.25.40.10">
    <property type="entry name" value="Tetratricopeptide repeat domain"/>
    <property type="match status" value="1"/>
</dbReference>
<evidence type="ECO:0008006" key="4">
    <source>
        <dbReference type="Google" id="ProtNLM"/>
    </source>
</evidence>
<keyword evidence="3" id="KW-1185">Reference proteome</keyword>
<dbReference type="InterPro" id="IPR011990">
    <property type="entry name" value="TPR-like_helical_dom_sf"/>
</dbReference>
<evidence type="ECO:0000313" key="2">
    <source>
        <dbReference type="EMBL" id="KAG9445063.1"/>
    </source>
</evidence>
<comment type="caution">
    <text evidence="2">The sequence shown here is derived from an EMBL/GenBank/DDBJ whole genome shotgun (WGS) entry which is preliminary data.</text>
</comment>
<sequence length="413" mass="47432">MRNDGLQMPLFFYIGSPNRRSGLNLQIEPDILERHISVNMKSSDMYVMYVDGKLVVSNKALARVISEFIRVEKVTEISKLLIGIEKEICFPEKSRLSSDVVDALVQLGWLEAAHDILDDLESAGVSLELNVYKLLVRTYSKEHKFKEAKAKMIQDALKAFQKFQLRKLHPTVQTFSFLVDGYSFLLSCAYQMAVVQLYTLLETETQLSQQRTRWDCFLFQSTGFDYSLDLLTDWFYDSCLSFSSLYHPKFKAFLQQIGLPQLSKAYLGCEKLDAKYLDAKIVFENKLRDAMFFQLSIEGWKKEVSINYQGPTNTYLNVAFNLPNGSSLFHKVLVIESRKSPADYMRELLWSVITEISVESVPHCVGIISDIGNCNSQVLRGLESQKHWMVNLTCQSNAFFKLQKDLVQCHLES</sequence>
<dbReference type="AlphaFoldDB" id="A0AAV7E8M6"/>
<dbReference type="Proteomes" id="UP000825729">
    <property type="component" value="Unassembled WGS sequence"/>
</dbReference>
<reference evidence="2 3" key="1">
    <citation type="submission" date="2021-07" db="EMBL/GenBank/DDBJ databases">
        <title>The Aristolochia fimbriata genome: insights into angiosperm evolution, floral development and chemical biosynthesis.</title>
        <authorList>
            <person name="Jiao Y."/>
        </authorList>
    </citation>
    <scope>NUCLEOTIDE SEQUENCE [LARGE SCALE GENOMIC DNA]</scope>
    <source>
        <strain evidence="2">IBCAS-2021</strain>
        <tissue evidence="2">Leaf</tissue>
    </source>
</reference>
<dbReference type="PANTHER" id="PTHR46598:SF3">
    <property type="entry name" value="OS07G0495300 PROTEIN"/>
    <property type="match status" value="1"/>
</dbReference>
<evidence type="ECO:0000256" key="1">
    <source>
        <dbReference type="ARBA" id="ARBA00007626"/>
    </source>
</evidence>
<dbReference type="PANTHER" id="PTHR46598">
    <property type="entry name" value="BNAC05G43320D PROTEIN"/>
    <property type="match status" value="1"/>
</dbReference>
<protein>
    <recommendedName>
        <fullName evidence="4">DUF659 domain-containing protein</fullName>
    </recommendedName>
</protein>
<proteinExistence type="inferred from homology"/>
<organism evidence="2 3">
    <name type="scientific">Aristolochia fimbriata</name>
    <name type="common">White veined hardy Dutchman's pipe vine</name>
    <dbReference type="NCBI Taxonomy" id="158543"/>
    <lineage>
        <taxon>Eukaryota</taxon>
        <taxon>Viridiplantae</taxon>
        <taxon>Streptophyta</taxon>
        <taxon>Embryophyta</taxon>
        <taxon>Tracheophyta</taxon>
        <taxon>Spermatophyta</taxon>
        <taxon>Magnoliopsida</taxon>
        <taxon>Magnoliidae</taxon>
        <taxon>Piperales</taxon>
        <taxon>Aristolochiaceae</taxon>
        <taxon>Aristolochia</taxon>
    </lineage>
</organism>
<comment type="similarity">
    <text evidence="1">Belongs to the PPR family. P subfamily.</text>
</comment>